<dbReference type="NCBIfam" id="TIGR01126">
    <property type="entry name" value="pdi_dom"/>
    <property type="match status" value="2"/>
</dbReference>
<dbReference type="GO" id="GO:0003756">
    <property type="term" value="F:protein disulfide isomerase activity"/>
    <property type="evidence" value="ECO:0007669"/>
    <property type="project" value="InterPro"/>
</dbReference>
<evidence type="ECO:0000313" key="8">
    <source>
        <dbReference type="EMBL" id="KAK2161136.1"/>
    </source>
</evidence>
<feature type="domain" description="Thioredoxin" evidence="7">
    <location>
        <begin position="273"/>
        <end position="397"/>
    </location>
</feature>
<keyword evidence="4" id="KW-0676">Redox-active center</keyword>
<dbReference type="InterPro" id="IPR013766">
    <property type="entry name" value="Thioredoxin_domain"/>
</dbReference>
<feature type="signal peptide" evidence="6">
    <location>
        <begin position="1"/>
        <end position="22"/>
    </location>
</feature>
<keyword evidence="9" id="KW-1185">Reference proteome</keyword>
<dbReference type="InterPro" id="IPR017937">
    <property type="entry name" value="Thioredoxin_CS"/>
</dbReference>
<dbReference type="GO" id="GO:0005783">
    <property type="term" value="C:endoplasmic reticulum"/>
    <property type="evidence" value="ECO:0007669"/>
    <property type="project" value="TreeGrafter"/>
</dbReference>
<evidence type="ECO:0000256" key="6">
    <source>
        <dbReference type="SAM" id="SignalP"/>
    </source>
</evidence>
<dbReference type="SUPFAM" id="SSF52833">
    <property type="entry name" value="Thioredoxin-like"/>
    <property type="match status" value="3"/>
</dbReference>
<evidence type="ECO:0000256" key="3">
    <source>
        <dbReference type="ARBA" id="ARBA00022737"/>
    </source>
</evidence>
<protein>
    <recommendedName>
        <fullName evidence="7">Thioredoxin domain-containing protein</fullName>
    </recommendedName>
</protein>
<comment type="similarity">
    <text evidence="1 5">Belongs to the protein disulfide isomerase family.</text>
</comment>
<proteinExistence type="inferred from homology"/>
<feature type="chain" id="PRO_5042223645" description="Thioredoxin domain-containing protein" evidence="6">
    <location>
        <begin position="23"/>
        <end position="401"/>
    </location>
</feature>
<evidence type="ECO:0000256" key="5">
    <source>
        <dbReference type="RuleBase" id="RU004208"/>
    </source>
</evidence>
<dbReference type="PROSITE" id="PS00194">
    <property type="entry name" value="THIOREDOXIN_1"/>
    <property type="match status" value="3"/>
</dbReference>
<reference evidence="8" key="1">
    <citation type="journal article" date="2023" name="Mol. Biol. Evol.">
        <title>Third-Generation Sequencing Reveals the Adaptive Role of the Epigenome in Three Deep-Sea Polychaetes.</title>
        <authorList>
            <person name="Perez M."/>
            <person name="Aroh O."/>
            <person name="Sun Y."/>
            <person name="Lan Y."/>
            <person name="Juniper S.K."/>
            <person name="Young C.R."/>
            <person name="Angers B."/>
            <person name="Qian P.Y."/>
        </authorList>
    </citation>
    <scope>NUCLEOTIDE SEQUENCE</scope>
    <source>
        <strain evidence="8">R07B-5</strain>
    </source>
</reference>
<feature type="domain" description="Thioredoxin" evidence="7">
    <location>
        <begin position="9"/>
        <end position="140"/>
    </location>
</feature>
<evidence type="ECO:0000259" key="7">
    <source>
        <dbReference type="PROSITE" id="PS51352"/>
    </source>
</evidence>
<organism evidence="8 9">
    <name type="scientific">Ridgeia piscesae</name>
    <name type="common">Tubeworm</name>
    <dbReference type="NCBI Taxonomy" id="27915"/>
    <lineage>
        <taxon>Eukaryota</taxon>
        <taxon>Metazoa</taxon>
        <taxon>Spiralia</taxon>
        <taxon>Lophotrochozoa</taxon>
        <taxon>Annelida</taxon>
        <taxon>Polychaeta</taxon>
        <taxon>Sedentaria</taxon>
        <taxon>Canalipalpata</taxon>
        <taxon>Sabellida</taxon>
        <taxon>Siboglinidae</taxon>
        <taxon>Ridgeia</taxon>
    </lineage>
</organism>
<dbReference type="Gene3D" id="3.40.30.10">
    <property type="entry name" value="Glutaredoxin"/>
    <property type="match status" value="3"/>
</dbReference>
<evidence type="ECO:0000256" key="1">
    <source>
        <dbReference type="ARBA" id="ARBA00006347"/>
    </source>
</evidence>
<dbReference type="PANTHER" id="PTHR45672:SF3">
    <property type="entry name" value="THIOREDOXIN DOMAIN-CONTAINING PROTEIN 5"/>
    <property type="match status" value="1"/>
</dbReference>
<dbReference type="PANTHER" id="PTHR45672">
    <property type="entry name" value="PROTEIN DISULFIDE-ISOMERASE C17H9.14C-RELATED"/>
    <property type="match status" value="1"/>
</dbReference>
<keyword evidence="3" id="KW-0677">Repeat</keyword>
<dbReference type="AlphaFoldDB" id="A0AAD9JY99"/>
<dbReference type="PROSITE" id="PS51352">
    <property type="entry name" value="THIOREDOXIN_2"/>
    <property type="match status" value="3"/>
</dbReference>
<evidence type="ECO:0000256" key="4">
    <source>
        <dbReference type="ARBA" id="ARBA00023284"/>
    </source>
</evidence>
<dbReference type="PRINTS" id="PR00421">
    <property type="entry name" value="THIOREDOXIN"/>
</dbReference>
<dbReference type="InterPro" id="IPR036249">
    <property type="entry name" value="Thioredoxin-like_sf"/>
</dbReference>
<accession>A0AAD9JY99</accession>
<evidence type="ECO:0000256" key="2">
    <source>
        <dbReference type="ARBA" id="ARBA00022729"/>
    </source>
</evidence>
<sequence length="401" mass="45155">MSVMYAVSVIILLVLSPFVAKCADEEESPVRVYDQEKFDAELPKNPHFIKFYAPWCGHCKALAPTWDILGKKYNIDLKQEVATIAKVDCTVNTELCSSQGVTGYPTLKFFKPEQDHDKAERYRGQRDIESLTKFVQDQLDQPEAKEDEAAAKVEETEPVDGMYVLQDSTFEKHIETGSHFIKFYAPWCGHCKNLAPAWADLAKSFADNGRVTIAKVDCTEQHDTCSKQGVRGYPTLMWFSGGRMIEKYSGSRNLESLDDYVVQKLADGDAKEEGTEEKVPHMKKTEIKSEGSLLIGTTDNFEDIIAEGTTFVKFFAPWCGHCKNLAPTWKKLADAYSANPYVKVAEVDCTEQQPVCQKHEVNGYPTLLLFINGEKKEEHNGGRSLEILQGFVKDHGLHDEL</sequence>
<feature type="domain" description="Thioredoxin" evidence="7">
    <location>
        <begin position="144"/>
        <end position="266"/>
    </location>
</feature>
<gene>
    <name evidence="8" type="ORF">NP493_1602g00027</name>
</gene>
<comment type="caution">
    <text evidence="8">The sequence shown here is derived from an EMBL/GenBank/DDBJ whole genome shotgun (WGS) entry which is preliminary data.</text>
</comment>
<dbReference type="Proteomes" id="UP001209878">
    <property type="component" value="Unassembled WGS sequence"/>
</dbReference>
<dbReference type="EMBL" id="JAODUO010001601">
    <property type="protein sequence ID" value="KAK2161136.1"/>
    <property type="molecule type" value="Genomic_DNA"/>
</dbReference>
<dbReference type="InterPro" id="IPR005788">
    <property type="entry name" value="PDI_thioredoxin-like_dom"/>
</dbReference>
<keyword evidence="2 6" id="KW-0732">Signal</keyword>
<name>A0AAD9JY99_RIDPI</name>
<dbReference type="InterPro" id="IPR051063">
    <property type="entry name" value="PDI"/>
</dbReference>
<dbReference type="GO" id="GO:0006457">
    <property type="term" value="P:protein folding"/>
    <property type="evidence" value="ECO:0007669"/>
    <property type="project" value="TreeGrafter"/>
</dbReference>
<dbReference type="Pfam" id="PF00085">
    <property type="entry name" value="Thioredoxin"/>
    <property type="match status" value="3"/>
</dbReference>
<evidence type="ECO:0000313" key="9">
    <source>
        <dbReference type="Proteomes" id="UP001209878"/>
    </source>
</evidence>